<keyword evidence="3" id="KW-1185">Reference proteome</keyword>
<proteinExistence type="predicted"/>
<feature type="chain" id="PRO_5016289199" evidence="1">
    <location>
        <begin position="22"/>
        <end position="100"/>
    </location>
</feature>
<sequence>MICIKATQILFILMQGFPLWGLGLGPSQSLAPARISYGLGRSGIVHLAWRNNNNIPPTGIPYSLPIYHPLPLVELPLQSRPCSGPSVVAGLRPPPCDRCQ</sequence>
<dbReference type="Proteomes" id="UP000248423">
    <property type="component" value="Unassembled WGS sequence"/>
</dbReference>
<reference evidence="2 3" key="1">
    <citation type="submission" date="2018-02" db="EMBL/GenBank/DDBJ databases">
        <title>The genomes of Aspergillus section Nigri reveals drivers in fungal speciation.</title>
        <authorList>
            <consortium name="DOE Joint Genome Institute"/>
            <person name="Vesth T.C."/>
            <person name="Nybo J."/>
            <person name="Theobald S."/>
            <person name="Brandl J."/>
            <person name="Frisvad J.C."/>
            <person name="Nielsen K.F."/>
            <person name="Lyhne E.K."/>
            <person name="Kogle M.E."/>
            <person name="Kuo A."/>
            <person name="Riley R."/>
            <person name="Clum A."/>
            <person name="Nolan M."/>
            <person name="Lipzen A."/>
            <person name="Salamov A."/>
            <person name="Henrissat B."/>
            <person name="Wiebenga A."/>
            <person name="De vries R.P."/>
            <person name="Grigoriev I.V."/>
            <person name="Mortensen U.H."/>
            <person name="Andersen M.R."/>
            <person name="Baker S.E."/>
        </authorList>
    </citation>
    <scope>NUCLEOTIDE SEQUENCE [LARGE SCALE GENOMIC DNA]</scope>
    <source>
        <strain evidence="2 3">CBS 121057</strain>
    </source>
</reference>
<accession>A0A319E752</accession>
<feature type="signal peptide" evidence="1">
    <location>
        <begin position="1"/>
        <end position="21"/>
    </location>
</feature>
<gene>
    <name evidence="2" type="ORF">BO78DRAFT_152426</name>
</gene>
<organism evidence="2 3">
    <name type="scientific">Aspergillus sclerotiicarbonarius (strain CBS 121057 / IBT 28362)</name>
    <dbReference type="NCBI Taxonomy" id="1448318"/>
    <lineage>
        <taxon>Eukaryota</taxon>
        <taxon>Fungi</taxon>
        <taxon>Dikarya</taxon>
        <taxon>Ascomycota</taxon>
        <taxon>Pezizomycotina</taxon>
        <taxon>Eurotiomycetes</taxon>
        <taxon>Eurotiomycetidae</taxon>
        <taxon>Eurotiales</taxon>
        <taxon>Aspergillaceae</taxon>
        <taxon>Aspergillus</taxon>
        <taxon>Aspergillus subgen. Circumdati</taxon>
    </lineage>
</organism>
<evidence type="ECO:0000313" key="2">
    <source>
        <dbReference type="EMBL" id="PYI05230.1"/>
    </source>
</evidence>
<dbReference type="AlphaFoldDB" id="A0A319E752"/>
<evidence type="ECO:0000256" key="1">
    <source>
        <dbReference type="SAM" id="SignalP"/>
    </source>
</evidence>
<protein>
    <submittedName>
        <fullName evidence="2">Uncharacterized protein</fullName>
    </submittedName>
</protein>
<evidence type="ECO:0000313" key="3">
    <source>
        <dbReference type="Proteomes" id="UP000248423"/>
    </source>
</evidence>
<dbReference type="VEuPathDB" id="FungiDB:BO78DRAFT_152426"/>
<name>A0A319E752_ASPSB</name>
<dbReference type="EMBL" id="KZ826360">
    <property type="protein sequence ID" value="PYI05230.1"/>
    <property type="molecule type" value="Genomic_DNA"/>
</dbReference>
<keyword evidence="1" id="KW-0732">Signal</keyword>